<protein>
    <submittedName>
        <fullName evidence="1">Uncharacterized protein</fullName>
    </submittedName>
</protein>
<dbReference type="Gene3D" id="2.40.50.140">
    <property type="entry name" value="Nucleic acid-binding proteins"/>
    <property type="match status" value="1"/>
</dbReference>
<evidence type="ECO:0000313" key="1">
    <source>
        <dbReference type="EMBL" id="KAG5612002.1"/>
    </source>
</evidence>
<dbReference type="InterPro" id="IPR012340">
    <property type="entry name" value="NA-bd_OB-fold"/>
</dbReference>
<keyword evidence="2" id="KW-1185">Reference proteome</keyword>
<accession>A0A9J5ZH45</accession>
<proteinExistence type="predicted"/>
<dbReference type="OrthoDB" id="1304010at2759"/>
<organism evidence="1 2">
    <name type="scientific">Solanum commersonii</name>
    <name type="common">Commerson's wild potato</name>
    <name type="synonym">Commerson's nightshade</name>
    <dbReference type="NCBI Taxonomy" id="4109"/>
    <lineage>
        <taxon>Eukaryota</taxon>
        <taxon>Viridiplantae</taxon>
        <taxon>Streptophyta</taxon>
        <taxon>Embryophyta</taxon>
        <taxon>Tracheophyta</taxon>
        <taxon>Spermatophyta</taxon>
        <taxon>Magnoliopsida</taxon>
        <taxon>eudicotyledons</taxon>
        <taxon>Gunneridae</taxon>
        <taxon>Pentapetalae</taxon>
        <taxon>asterids</taxon>
        <taxon>lamiids</taxon>
        <taxon>Solanales</taxon>
        <taxon>Solanaceae</taxon>
        <taxon>Solanoideae</taxon>
        <taxon>Solaneae</taxon>
        <taxon>Solanum</taxon>
    </lineage>
</organism>
<dbReference type="EMBL" id="JACXVP010000004">
    <property type="protein sequence ID" value="KAG5612002.1"/>
    <property type="molecule type" value="Genomic_DNA"/>
</dbReference>
<comment type="caution">
    <text evidence="1">The sequence shown here is derived from an EMBL/GenBank/DDBJ whole genome shotgun (WGS) entry which is preliminary data.</text>
</comment>
<reference evidence="1 2" key="1">
    <citation type="submission" date="2020-09" db="EMBL/GenBank/DDBJ databases">
        <title>De no assembly of potato wild relative species, Solanum commersonii.</title>
        <authorList>
            <person name="Cho K."/>
        </authorList>
    </citation>
    <scope>NUCLEOTIDE SEQUENCE [LARGE SCALE GENOMIC DNA]</scope>
    <source>
        <strain evidence="1">LZ3.2</strain>
        <tissue evidence="1">Leaf</tissue>
    </source>
</reference>
<dbReference type="Proteomes" id="UP000824120">
    <property type="component" value="Chromosome 4"/>
</dbReference>
<dbReference type="AlphaFoldDB" id="A0A9J5ZH45"/>
<sequence length="126" mass="14729">AVRISTPARKRLMRDVKRLQRILLLASVENQIQATIWNADITQFAKHFKPFQMYLLSVAHVKDSTYGYAASFNRFTWTIDKNTILEPIDKVIPPEIHCLFLLDWLSHLLMLSTNKPKTLNSTFLHY</sequence>
<gene>
    <name evidence="1" type="ORF">H5410_023283</name>
</gene>
<evidence type="ECO:0000313" key="2">
    <source>
        <dbReference type="Proteomes" id="UP000824120"/>
    </source>
</evidence>
<feature type="non-terminal residue" evidence="1">
    <location>
        <position position="126"/>
    </location>
</feature>
<name>A0A9J5ZH45_SOLCO</name>